<keyword evidence="2" id="KW-1185">Reference proteome</keyword>
<protein>
    <submittedName>
        <fullName evidence="1">DUF2442 domain-containing protein</fullName>
    </submittedName>
</protein>
<dbReference type="RefSeq" id="WP_182162015.1">
    <property type="nucleotide sequence ID" value="NZ_JACEZT010000005.1"/>
</dbReference>
<dbReference type="InterPro" id="IPR018841">
    <property type="entry name" value="DUF2442"/>
</dbReference>
<dbReference type="Pfam" id="PF10387">
    <property type="entry name" value="DUF2442"/>
    <property type="match status" value="1"/>
</dbReference>
<comment type="caution">
    <text evidence="1">The sequence shown here is derived from an EMBL/GenBank/DDBJ whole genome shotgun (WGS) entry which is preliminary data.</text>
</comment>
<name>A0A7W2ERT1_9BURK</name>
<proteinExistence type="predicted"/>
<sequence length="92" mass="10244">MSTSTIADERIRHVVIDAEYLTVELMDGRRIGTPLAWYPRLAAATPPQLNDWEIICAGRGLHWEQLDEDLSVEGMLRGCPAAGYQSTSTRQA</sequence>
<dbReference type="Gene3D" id="3.30.2020.40">
    <property type="entry name" value="Uncharacterised protein PF10387, DUF2442"/>
    <property type="match status" value="1"/>
</dbReference>
<accession>A0A7W2ERT1</accession>
<reference evidence="1 2" key="1">
    <citation type="submission" date="2020-07" db="EMBL/GenBank/DDBJ databases">
        <title>Novel species isolated from subtropical streams in China.</title>
        <authorList>
            <person name="Lu H."/>
        </authorList>
    </citation>
    <scope>NUCLEOTIDE SEQUENCE [LARGE SCALE GENOMIC DNA]</scope>
    <source>
        <strain evidence="1 2">LX20W</strain>
    </source>
</reference>
<organism evidence="1 2">
    <name type="scientific">Rugamonas brunnea</name>
    <dbReference type="NCBI Taxonomy" id="2758569"/>
    <lineage>
        <taxon>Bacteria</taxon>
        <taxon>Pseudomonadati</taxon>
        <taxon>Pseudomonadota</taxon>
        <taxon>Betaproteobacteria</taxon>
        <taxon>Burkholderiales</taxon>
        <taxon>Oxalobacteraceae</taxon>
        <taxon>Telluria group</taxon>
        <taxon>Rugamonas</taxon>
    </lineage>
</organism>
<dbReference type="EMBL" id="JACEZT010000005">
    <property type="protein sequence ID" value="MBA5637442.1"/>
    <property type="molecule type" value="Genomic_DNA"/>
</dbReference>
<evidence type="ECO:0000313" key="1">
    <source>
        <dbReference type="EMBL" id="MBA5637442.1"/>
    </source>
</evidence>
<dbReference type="Proteomes" id="UP000534388">
    <property type="component" value="Unassembled WGS sequence"/>
</dbReference>
<dbReference type="AlphaFoldDB" id="A0A7W2ERT1"/>
<evidence type="ECO:0000313" key="2">
    <source>
        <dbReference type="Proteomes" id="UP000534388"/>
    </source>
</evidence>
<gene>
    <name evidence="1" type="ORF">H3H37_10290</name>
</gene>